<evidence type="ECO:0000259" key="5">
    <source>
        <dbReference type="PROSITE" id="PS51900"/>
    </source>
</evidence>
<keyword evidence="7" id="KW-1185">Reference proteome</keyword>
<dbReference type="PROSITE" id="PS51900">
    <property type="entry name" value="CB"/>
    <property type="match status" value="1"/>
</dbReference>
<dbReference type="InterPro" id="IPR044068">
    <property type="entry name" value="CB"/>
</dbReference>
<name>A0ABY5MTT3_9SPHN</name>
<dbReference type="InterPro" id="IPR011010">
    <property type="entry name" value="DNA_brk_join_enz"/>
</dbReference>
<feature type="compositionally biased region" description="Pro residues" evidence="4">
    <location>
        <begin position="169"/>
        <end position="179"/>
    </location>
</feature>
<dbReference type="Proteomes" id="UP000831921">
    <property type="component" value="Chromosome"/>
</dbReference>
<gene>
    <name evidence="6" type="ORF">M1K48_11740</name>
</gene>
<sequence>MARYEAAASDYEAIIAAARRKLEGRYDTLDGPLIAYLVEVHRVQALEDDNAARWDMEERELFKSVMADLEARGVAHSNPWKGREAQRWADKRRETVEWLLPHYRALRANGDLEGIIEFWGDQALELAEAKGYVVDPESAGFGQLCRALNDAGISILEDVAARLEGHEAPTPPEPAPPVAQSPRKPSQSRVPLLATFDAYAVAQGISAGVKAEWRRYIELLIEFVGHDDASLLTPHDLRDWRDKLLSEPTRLGRARSPVTVRDKYLTSVRAMLTWAVEEQKPGANVADEVRMRVPKRPKLRDRDFTRSEAQSILAATLIPASANLSRRALSGSSMDTLALRLLGCPRKRVFPAPWSRHS</sequence>
<feature type="region of interest" description="Disordered" evidence="4">
    <location>
        <begin position="166"/>
        <end position="186"/>
    </location>
</feature>
<protein>
    <recommendedName>
        <fullName evidence="5">Core-binding (CB) domain-containing protein</fullName>
    </recommendedName>
</protein>
<dbReference type="InterPro" id="IPR010998">
    <property type="entry name" value="Integrase_recombinase_N"/>
</dbReference>
<reference evidence="6 7" key="1">
    <citation type="submission" date="2022-05" db="EMBL/GenBank/DDBJ databases">
        <title>S8-45 Sphingomonas ultraviolaceadurans.</title>
        <authorList>
            <person name="Liu Y."/>
        </authorList>
    </citation>
    <scope>NUCLEOTIDE SEQUENCE [LARGE SCALE GENOMIC DNA]</scope>
    <source>
        <strain evidence="6 7">S8-45</strain>
    </source>
</reference>
<keyword evidence="1" id="KW-0229">DNA integration</keyword>
<evidence type="ECO:0000313" key="6">
    <source>
        <dbReference type="EMBL" id="UUR07598.1"/>
    </source>
</evidence>
<dbReference type="Gene3D" id="1.10.150.130">
    <property type="match status" value="1"/>
</dbReference>
<dbReference type="EMBL" id="CP097253">
    <property type="protein sequence ID" value="UUR07598.1"/>
    <property type="molecule type" value="Genomic_DNA"/>
</dbReference>
<dbReference type="RefSeq" id="WP_249503384.1">
    <property type="nucleotide sequence ID" value="NZ_CP097253.1"/>
</dbReference>
<evidence type="ECO:0000256" key="3">
    <source>
        <dbReference type="PROSITE-ProRule" id="PRU01248"/>
    </source>
</evidence>
<proteinExistence type="predicted"/>
<evidence type="ECO:0000256" key="4">
    <source>
        <dbReference type="SAM" id="MobiDB-lite"/>
    </source>
</evidence>
<evidence type="ECO:0000256" key="1">
    <source>
        <dbReference type="ARBA" id="ARBA00022908"/>
    </source>
</evidence>
<organism evidence="6 7">
    <name type="scientific">Sphingomonas glaciei</name>
    <dbReference type="NCBI Taxonomy" id="2938948"/>
    <lineage>
        <taxon>Bacteria</taxon>
        <taxon>Pseudomonadati</taxon>
        <taxon>Pseudomonadota</taxon>
        <taxon>Alphaproteobacteria</taxon>
        <taxon>Sphingomonadales</taxon>
        <taxon>Sphingomonadaceae</taxon>
        <taxon>Sphingomonas</taxon>
    </lineage>
</organism>
<feature type="domain" description="Core-binding (CB)" evidence="5">
    <location>
        <begin position="187"/>
        <end position="276"/>
    </location>
</feature>
<evidence type="ECO:0000256" key="2">
    <source>
        <dbReference type="ARBA" id="ARBA00023125"/>
    </source>
</evidence>
<accession>A0ABY5MTT3</accession>
<keyword evidence="2 3" id="KW-0238">DNA-binding</keyword>
<dbReference type="SUPFAM" id="SSF56349">
    <property type="entry name" value="DNA breaking-rejoining enzymes"/>
    <property type="match status" value="1"/>
</dbReference>
<evidence type="ECO:0000313" key="7">
    <source>
        <dbReference type="Proteomes" id="UP000831921"/>
    </source>
</evidence>